<gene>
    <name evidence="3" type="ORF">PCOR1329_LOCUS64772</name>
</gene>
<name>A0ABN9WA27_9DINO</name>
<dbReference type="Gene3D" id="1.20.1050.10">
    <property type="match status" value="1"/>
</dbReference>
<feature type="region of interest" description="Disordered" evidence="1">
    <location>
        <begin position="53"/>
        <end position="75"/>
    </location>
</feature>
<dbReference type="Pfam" id="PF13410">
    <property type="entry name" value="GST_C_2"/>
    <property type="match status" value="1"/>
</dbReference>
<evidence type="ECO:0000313" key="3">
    <source>
        <dbReference type="EMBL" id="CAK0882182.1"/>
    </source>
</evidence>
<dbReference type="InterPro" id="IPR036282">
    <property type="entry name" value="Glutathione-S-Trfase_C_sf"/>
</dbReference>
<feature type="domain" description="GST C-terminal" evidence="2">
    <location>
        <begin position="238"/>
        <end position="365"/>
    </location>
</feature>
<comment type="caution">
    <text evidence="3">The sequence shown here is derived from an EMBL/GenBank/DDBJ whole genome shotgun (WGS) entry which is preliminary data.</text>
</comment>
<dbReference type="PROSITE" id="PS50405">
    <property type="entry name" value="GST_CTER"/>
    <property type="match status" value="1"/>
</dbReference>
<organism evidence="3 4">
    <name type="scientific">Prorocentrum cordatum</name>
    <dbReference type="NCBI Taxonomy" id="2364126"/>
    <lineage>
        <taxon>Eukaryota</taxon>
        <taxon>Sar</taxon>
        <taxon>Alveolata</taxon>
        <taxon>Dinophyceae</taxon>
        <taxon>Prorocentrales</taxon>
        <taxon>Prorocentraceae</taxon>
        <taxon>Prorocentrum</taxon>
    </lineage>
</organism>
<sequence>MLQGAREKASAIAFLAQGVPGLAVAIARSKLRGDGDADAVLAWVTSETGGLLAPTGKSGARSSANGSEAVRRAREPSAPGTLRLFGWELSYFSGKVRGYLRYKERVTPGFSFDEVVASPEVIAEVLVPETHTKAVPQVRLPDRFVIPRRSSMPSRPTSRARQPCCPPRRNAPGSAWRWSSWSCSATSGCSRPPTTGGGHAPGTAHALCGMPAFMNGARPLPSHREYNERQWGAFFRPSEPEDVQRRTARFFFDNLFLAGLGLGKYSVESLGVTDDTVAAWEASCRNILGIFERHLESHDFVLGGRVSTADFGLLGPLYAHLLTDPVPGRMMEEEFPRVSQWCRRVHDRGSRPERGAEEWLPDDAVPETIMQLLLVFFTEFWPVLRSTCSVLTSYLQSGHGSGPLPGKSFTPDGPAQRGGGRLTHAFSLPFDRHGRPGGVSRGRRFVNPYQVWMLQRVEAAVRQSDLEVLTGFLSRLDGGTDLLGLPSMLEHCRVRKEGAIIFAAAQHVPHSRL</sequence>
<keyword evidence="4" id="KW-1185">Reference proteome</keyword>
<protein>
    <recommendedName>
        <fullName evidence="2">GST C-terminal domain-containing protein</fullName>
    </recommendedName>
</protein>
<dbReference type="InterPro" id="IPR010987">
    <property type="entry name" value="Glutathione-S-Trfase_C-like"/>
</dbReference>
<evidence type="ECO:0000259" key="2">
    <source>
        <dbReference type="PROSITE" id="PS50405"/>
    </source>
</evidence>
<evidence type="ECO:0000313" key="4">
    <source>
        <dbReference type="Proteomes" id="UP001189429"/>
    </source>
</evidence>
<accession>A0ABN9WA27</accession>
<reference evidence="3" key="1">
    <citation type="submission" date="2023-10" db="EMBL/GenBank/DDBJ databases">
        <authorList>
            <person name="Chen Y."/>
            <person name="Shah S."/>
            <person name="Dougan E. K."/>
            <person name="Thang M."/>
            <person name="Chan C."/>
        </authorList>
    </citation>
    <scope>NUCLEOTIDE SEQUENCE [LARGE SCALE GENOMIC DNA]</scope>
</reference>
<dbReference type="EMBL" id="CAUYUJ010018277">
    <property type="protein sequence ID" value="CAK0882182.1"/>
    <property type="molecule type" value="Genomic_DNA"/>
</dbReference>
<evidence type="ECO:0000256" key="1">
    <source>
        <dbReference type="SAM" id="MobiDB-lite"/>
    </source>
</evidence>
<dbReference type="CDD" id="cd00299">
    <property type="entry name" value="GST_C_family"/>
    <property type="match status" value="1"/>
</dbReference>
<proteinExistence type="predicted"/>
<dbReference type="Proteomes" id="UP001189429">
    <property type="component" value="Unassembled WGS sequence"/>
</dbReference>
<dbReference type="SUPFAM" id="SSF47616">
    <property type="entry name" value="GST C-terminal domain-like"/>
    <property type="match status" value="1"/>
</dbReference>